<evidence type="ECO:0000313" key="1">
    <source>
        <dbReference type="EMBL" id="MDK9556666.1"/>
    </source>
</evidence>
<evidence type="ECO:0000313" key="2">
    <source>
        <dbReference type="Proteomes" id="UP001223547"/>
    </source>
</evidence>
<sequence length="325" mass="35811">MQYRLLTIEEASDRASEKMKTACSPARIIEWILRELLPISVHVVYNAHARPARLVSRGNAKIWLAPLCKTDGGPLCLLTDRNLSPATAASIRQQITDQGPSQIDLINLPGWEKPEFDATLAAADFDGHLVPELNSVLESNKRDLQQIEGIWDLSLTGAGRNLLKNELLRINGKPGKGAPESSSLWISNPDSRQWMELCHRPEGTRYPGDNPRSYCPASSLPEDALLGIRETELDRVVEQNMARQSIEKHPTPQVVSGLKKKIVSLEKMVDVAVQKAYGPEPEAKRNPVTGGNAGSLAADMQQAGLDIHPDTVRSHLEAARKHRKA</sequence>
<proteinExistence type="predicted"/>
<accession>A0ABT7H8I1</accession>
<keyword evidence="2" id="KW-1185">Reference proteome</keyword>
<dbReference type="EMBL" id="JASSQD010000001">
    <property type="protein sequence ID" value="MDK9556666.1"/>
    <property type="molecule type" value="Genomic_DNA"/>
</dbReference>
<organism evidence="1 2">
    <name type="scientific">Marinobacter albus</name>
    <dbReference type="NCBI Taxonomy" id="3030833"/>
    <lineage>
        <taxon>Bacteria</taxon>
        <taxon>Pseudomonadati</taxon>
        <taxon>Pseudomonadota</taxon>
        <taxon>Gammaproteobacteria</taxon>
        <taxon>Pseudomonadales</taxon>
        <taxon>Marinobacteraceae</taxon>
        <taxon>Marinobacter</taxon>
    </lineage>
</organism>
<dbReference type="Proteomes" id="UP001223547">
    <property type="component" value="Unassembled WGS sequence"/>
</dbReference>
<name>A0ABT7H8I1_9GAMM</name>
<dbReference type="RefSeq" id="WP_285367223.1">
    <property type="nucleotide sequence ID" value="NZ_JASSQD010000001.1"/>
</dbReference>
<reference evidence="1 2" key="1">
    <citation type="submission" date="2023-05" db="EMBL/GenBank/DDBJ databases">
        <title>Marinobacter albus sp. nov., a marine bacterium isolated from sand in a coastal intertidal zone of huludao.</title>
        <authorList>
            <person name="Deng T."/>
        </authorList>
    </citation>
    <scope>NUCLEOTIDE SEQUENCE [LARGE SCALE GENOMIC DNA]</scope>
    <source>
        <strain evidence="1 2">M216</strain>
    </source>
</reference>
<protein>
    <submittedName>
        <fullName evidence="1">Uncharacterized protein</fullName>
    </submittedName>
</protein>
<comment type="caution">
    <text evidence="1">The sequence shown here is derived from an EMBL/GenBank/DDBJ whole genome shotgun (WGS) entry which is preliminary data.</text>
</comment>
<gene>
    <name evidence="1" type="ORF">QQF73_03440</name>
</gene>